<evidence type="ECO:0000259" key="2">
    <source>
        <dbReference type="Pfam" id="PF13240"/>
    </source>
</evidence>
<sequence length="402" mass="45933">MTKCNNCGHELSDESLFCNKCGSKIGVSNNNRKLFSLKNRKWLYLSSSLAVVILVAGVLYLVNSNPIHTFKKSIQESSYKDAIDIYNKEIKGNTKRETEVETYLESDLIKIQQDFENEKINFDNAISKINTIEKTKLLTSKVSEVQNKINSLNDSRIAFKAGNELIKSNNIKDALVELKKVSEDDSKNYEIANDLIEKSSSEYKNIILKNAEKAASNNKFEEALNEINQGLSVMQNDSDLIAKKSVYEKKKEEQIENERKIKMQEAKDKQEVIVEKASIKIQSTEYKALYPDMIQVIVRNKSNKTVKNMVVVSLGFDSNGLPVKIRNQYSSEGDYAYEGYAENVNIVTNATFGKGKGWSIHENLGIKTVLSCVKEVEYYDGTTWENEYYNYWLDEFKEKPLH</sequence>
<protein>
    <submittedName>
        <fullName evidence="4">Zinc-ribbon domain-containing protein</fullName>
    </submittedName>
</protein>
<dbReference type="Pfam" id="PF13240">
    <property type="entry name" value="Zn_Ribbon_1"/>
    <property type="match status" value="1"/>
</dbReference>
<dbReference type="RefSeq" id="WP_155608905.1">
    <property type="nucleotide sequence ID" value="NZ_WNZW01000001.1"/>
</dbReference>
<dbReference type="InterPro" id="IPR043939">
    <property type="entry name" value="DUF5780"/>
</dbReference>
<dbReference type="OrthoDB" id="2965787at2"/>
<dbReference type="Proteomes" id="UP000447876">
    <property type="component" value="Unassembled WGS sequence"/>
</dbReference>
<evidence type="ECO:0000259" key="3">
    <source>
        <dbReference type="Pfam" id="PF19092"/>
    </source>
</evidence>
<feature type="transmembrane region" description="Helical" evidence="1">
    <location>
        <begin position="42"/>
        <end position="62"/>
    </location>
</feature>
<evidence type="ECO:0000313" key="4">
    <source>
        <dbReference type="EMBL" id="MUG43406.1"/>
    </source>
</evidence>
<organism evidence="4 5">
    <name type="scientific">Paenibacillus woosongensis</name>
    <dbReference type="NCBI Taxonomy" id="307580"/>
    <lineage>
        <taxon>Bacteria</taxon>
        <taxon>Bacillati</taxon>
        <taxon>Bacillota</taxon>
        <taxon>Bacilli</taxon>
        <taxon>Bacillales</taxon>
        <taxon>Paenibacillaceae</taxon>
        <taxon>Paenibacillus</taxon>
    </lineage>
</organism>
<name>A0A7X2YYB7_9BACL</name>
<reference evidence="4 5" key="1">
    <citation type="submission" date="2019-11" db="EMBL/GenBank/DDBJ databases">
        <title>Draft genome sequences of five Paenibacillus species of dairy origin.</title>
        <authorList>
            <person name="Olajide A.M."/>
            <person name="Chen S."/>
            <person name="Lapointe G."/>
        </authorList>
    </citation>
    <scope>NUCLEOTIDE SEQUENCE [LARGE SCALE GENOMIC DNA]</scope>
    <source>
        <strain evidence="4 5">12CR55</strain>
    </source>
</reference>
<accession>A0A7X2YYB7</accession>
<dbReference type="AlphaFoldDB" id="A0A7X2YYB7"/>
<keyword evidence="1" id="KW-0472">Membrane</keyword>
<dbReference type="InterPro" id="IPR026870">
    <property type="entry name" value="Zinc_ribbon_dom"/>
</dbReference>
<evidence type="ECO:0000313" key="5">
    <source>
        <dbReference type="Proteomes" id="UP000447876"/>
    </source>
</evidence>
<gene>
    <name evidence="4" type="ORF">GNP95_00035</name>
</gene>
<evidence type="ECO:0000256" key="1">
    <source>
        <dbReference type="SAM" id="Phobius"/>
    </source>
</evidence>
<feature type="domain" description="DUF5780" evidence="3">
    <location>
        <begin position="293"/>
        <end position="399"/>
    </location>
</feature>
<dbReference type="Pfam" id="PF19092">
    <property type="entry name" value="DUF5780"/>
    <property type="match status" value="1"/>
</dbReference>
<feature type="domain" description="Zinc-ribbon" evidence="2">
    <location>
        <begin position="3"/>
        <end position="24"/>
    </location>
</feature>
<comment type="caution">
    <text evidence="4">The sequence shown here is derived from an EMBL/GenBank/DDBJ whole genome shotgun (WGS) entry which is preliminary data.</text>
</comment>
<dbReference type="EMBL" id="WNZW01000001">
    <property type="protein sequence ID" value="MUG43406.1"/>
    <property type="molecule type" value="Genomic_DNA"/>
</dbReference>
<keyword evidence="1" id="KW-1133">Transmembrane helix</keyword>
<proteinExistence type="predicted"/>
<keyword evidence="1" id="KW-0812">Transmembrane</keyword>